<accession>A0ABQ5V1P1</accession>
<feature type="compositionally biased region" description="Basic and acidic residues" evidence="1">
    <location>
        <begin position="406"/>
        <end position="416"/>
    </location>
</feature>
<feature type="domain" description="Phage head morphogenesis" evidence="2">
    <location>
        <begin position="54"/>
        <end position="183"/>
    </location>
</feature>
<evidence type="ECO:0000256" key="1">
    <source>
        <dbReference type="SAM" id="MobiDB-lite"/>
    </source>
</evidence>
<dbReference type="Proteomes" id="UP001161390">
    <property type="component" value="Unassembled WGS sequence"/>
</dbReference>
<gene>
    <name evidence="3" type="ORF">GCM10007854_14510</name>
</gene>
<organism evidence="3 4">
    <name type="scientific">Algimonas porphyrae</name>
    <dbReference type="NCBI Taxonomy" id="1128113"/>
    <lineage>
        <taxon>Bacteria</taxon>
        <taxon>Pseudomonadati</taxon>
        <taxon>Pseudomonadota</taxon>
        <taxon>Alphaproteobacteria</taxon>
        <taxon>Maricaulales</taxon>
        <taxon>Robiginitomaculaceae</taxon>
        <taxon>Algimonas</taxon>
    </lineage>
</organism>
<keyword evidence="4" id="KW-1185">Reference proteome</keyword>
<protein>
    <recommendedName>
        <fullName evidence="2">Phage head morphogenesis domain-containing protein</fullName>
    </recommendedName>
</protein>
<dbReference type="InterPro" id="IPR006528">
    <property type="entry name" value="Phage_head_morphogenesis_dom"/>
</dbReference>
<comment type="caution">
    <text evidence="3">The sequence shown here is derived from an EMBL/GenBank/DDBJ whole genome shotgun (WGS) entry which is preliminary data.</text>
</comment>
<sequence>MTDFVFETNPPEAVTNFLRNKELLPTIGYRDLAAQEHAFAFTVARSTGFDILGDIRGALVTALEEGKTFAQFQAELEPLLARKGWTGFTLGGDGVSGENDLIELGTPRRLRTIFDANMRSARAAGAWERTQRNKAFLPYLIYTLGPSEEHRPHHADKEGLILPVDHPFWRVWYFPNGWGCKCGARAISAREAQRLGGVSDEPDVPDVQVRNRETGEIRTVPQGVDPEWASNPGLERQDNLRRTLFARQSVTRPDLTETMVRVGFADLRSRPFMQSFLRGELTDDPRVSLPVAVLPERFRDLAGHEGTVIGWTGRSAARHNPSVEINYPDAKEWDLLQLLIDQGTGWIQTGPTGKRWINFILYHEGRWLHATLTSLPKRAELWLNTFKRRSPDPARPPRPSQTHRRGPGERFDIGEG</sequence>
<dbReference type="Pfam" id="PF04233">
    <property type="entry name" value="Phage_Mu_F"/>
    <property type="match status" value="1"/>
</dbReference>
<evidence type="ECO:0000313" key="3">
    <source>
        <dbReference type="EMBL" id="GLQ20496.1"/>
    </source>
</evidence>
<proteinExistence type="predicted"/>
<reference evidence="3" key="1">
    <citation type="journal article" date="2014" name="Int. J. Syst. Evol. Microbiol.">
        <title>Complete genome of a new Firmicutes species belonging to the dominant human colonic microbiota ('Ruminococcus bicirculans') reveals two chromosomes and a selective capacity to utilize plant glucans.</title>
        <authorList>
            <consortium name="NISC Comparative Sequencing Program"/>
            <person name="Wegmann U."/>
            <person name="Louis P."/>
            <person name="Goesmann A."/>
            <person name="Henrissat B."/>
            <person name="Duncan S.H."/>
            <person name="Flint H.J."/>
        </authorList>
    </citation>
    <scope>NUCLEOTIDE SEQUENCE</scope>
    <source>
        <strain evidence="3">NBRC 108216</strain>
    </source>
</reference>
<feature type="region of interest" description="Disordered" evidence="1">
    <location>
        <begin position="388"/>
        <end position="416"/>
    </location>
</feature>
<dbReference type="EMBL" id="BSNJ01000003">
    <property type="protein sequence ID" value="GLQ20496.1"/>
    <property type="molecule type" value="Genomic_DNA"/>
</dbReference>
<reference evidence="3" key="2">
    <citation type="submission" date="2023-01" db="EMBL/GenBank/DDBJ databases">
        <title>Draft genome sequence of Algimonas porphyrae strain NBRC 108216.</title>
        <authorList>
            <person name="Sun Q."/>
            <person name="Mori K."/>
        </authorList>
    </citation>
    <scope>NUCLEOTIDE SEQUENCE</scope>
    <source>
        <strain evidence="3">NBRC 108216</strain>
    </source>
</reference>
<evidence type="ECO:0000259" key="2">
    <source>
        <dbReference type="Pfam" id="PF04233"/>
    </source>
</evidence>
<name>A0ABQ5V1P1_9PROT</name>
<evidence type="ECO:0000313" key="4">
    <source>
        <dbReference type="Proteomes" id="UP001161390"/>
    </source>
</evidence>
<dbReference type="RefSeq" id="WP_284371155.1">
    <property type="nucleotide sequence ID" value="NZ_BSNJ01000003.1"/>
</dbReference>